<dbReference type="Proteomes" id="UP001556631">
    <property type="component" value="Unassembled WGS sequence"/>
</dbReference>
<protein>
    <submittedName>
        <fullName evidence="3">DUF5808 domain-containing protein</fullName>
    </submittedName>
</protein>
<gene>
    <name evidence="3" type="ORF">AB3X52_12720</name>
</gene>
<proteinExistence type="predicted"/>
<keyword evidence="1" id="KW-1133">Transmembrane helix</keyword>
<keyword evidence="1" id="KW-0472">Membrane</keyword>
<dbReference type="Pfam" id="PF19124">
    <property type="entry name" value="DUF5808"/>
    <property type="match status" value="1"/>
</dbReference>
<feature type="domain" description="DUF5808" evidence="2">
    <location>
        <begin position="18"/>
        <end position="44"/>
    </location>
</feature>
<reference evidence="3 4" key="1">
    <citation type="submission" date="2024-07" db="EMBL/GenBank/DDBJ databases">
        <authorList>
            <person name="Lee S."/>
            <person name="Kang M."/>
        </authorList>
    </citation>
    <scope>NUCLEOTIDE SEQUENCE [LARGE SCALE GENOMIC DNA]</scope>
    <source>
        <strain evidence="3 4">DS6</strain>
    </source>
</reference>
<evidence type="ECO:0000313" key="4">
    <source>
        <dbReference type="Proteomes" id="UP001556631"/>
    </source>
</evidence>
<dbReference type="RefSeq" id="WP_367994459.1">
    <property type="nucleotide sequence ID" value="NZ_JBFPJR010000021.1"/>
</dbReference>
<dbReference type="InterPro" id="IPR043831">
    <property type="entry name" value="DUF5808"/>
</dbReference>
<comment type="caution">
    <text evidence="3">The sequence shown here is derived from an EMBL/GenBank/DDBJ whole genome shotgun (WGS) entry which is preliminary data.</text>
</comment>
<dbReference type="EMBL" id="JBFPJR010000021">
    <property type="protein sequence ID" value="MEX0428487.1"/>
    <property type="molecule type" value="Genomic_DNA"/>
</dbReference>
<sequence>MDDDDGHWLAGTIYFNSKDPRILVPKKLGFGLGRTLNLGHPVSWLIVAIPFVIMLITAVTRTR</sequence>
<accession>A0ABV3SZY3</accession>
<evidence type="ECO:0000313" key="3">
    <source>
        <dbReference type="EMBL" id="MEX0428487.1"/>
    </source>
</evidence>
<keyword evidence="1" id="KW-0812">Transmembrane</keyword>
<feature type="transmembrane region" description="Helical" evidence="1">
    <location>
        <begin position="42"/>
        <end position="60"/>
    </location>
</feature>
<keyword evidence="4" id="KW-1185">Reference proteome</keyword>
<evidence type="ECO:0000259" key="2">
    <source>
        <dbReference type="Pfam" id="PF19124"/>
    </source>
</evidence>
<name>A0ABV3SZY3_9ACTN</name>
<organism evidence="3 4">
    <name type="scientific">Nocardioides eburneus</name>
    <dbReference type="NCBI Taxonomy" id="3231482"/>
    <lineage>
        <taxon>Bacteria</taxon>
        <taxon>Bacillati</taxon>
        <taxon>Actinomycetota</taxon>
        <taxon>Actinomycetes</taxon>
        <taxon>Propionibacteriales</taxon>
        <taxon>Nocardioidaceae</taxon>
        <taxon>Nocardioides</taxon>
    </lineage>
</organism>
<evidence type="ECO:0000256" key="1">
    <source>
        <dbReference type="SAM" id="Phobius"/>
    </source>
</evidence>